<dbReference type="Proteomes" id="UP001153069">
    <property type="component" value="Unassembled WGS sequence"/>
</dbReference>
<dbReference type="InterPro" id="IPR038987">
    <property type="entry name" value="MoeA-like"/>
</dbReference>
<dbReference type="GO" id="GO:0006777">
    <property type="term" value="P:Mo-molybdopterin cofactor biosynthetic process"/>
    <property type="evidence" value="ECO:0007669"/>
    <property type="project" value="UniProtKB-UniRule"/>
</dbReference>
<dbReference type="GO" id="GO:0005829">
    <property type="term" value="C:cytosol"/>
    <property type="evidence" value="ECO:0007669"/>
    <property type="project" value="TreeGrafter"/>
</dbReference>
<evidence type="ECO:0000256" key="7">
    <source>
        <dbReference type="SAM" id="MobiDB-lite"/>
    </source>
</evidence>
<dbReference type="InterPro" id="IPR005110">
    <property type="entry name" value="MoeA_linker/N"/>
</dbReference>
<feature type="domain" description="MoaB/Mog" evidence="8">
    <location>
        <begin position="216"/>
        <end position="377"/>
    </location>
</feature>
<evidence type="ECO:0000256" key="5">
    <source>
        <dbReference type="ARBA" id="ARBA00023150"/>
    </source>
</evidence>
<dbReference type="Gene3D" id="3.40.980.10">
    <property type="entry name" value="MoaB/Mog-like domain"/>
    <property type="match status" value="1"/>
</dbReference>
<proteinExistence type="inferred from homology"/>
<dbReference type="Gene3D" id="3.90.105.10">
    <property type="entry name" value="Molybdopterin biosynthesis moea protein, domain 2"/>
    <property type="match status" value="1"/>
</dbReference>
<feature type="region of interest" description="Disordered" evidence="7">
    <location>
        <begin position="88"/>
        <end position="123"/>
    </location>
</feature>
<gene>
    <name evidence="9" type="ORF">SEMRO_891_G216850.1</name>
</gene>
<evidence type="ECO:0000256" key="2">
    <source>
        <dbReference type="ARBA" id="ARBA00007589"/>
    </source>
</evidence>
<comment type="caution">
    <text evidence="9">The sequence shown here is derived from an EMBL/GenBank/DDBJ whole genome shotgun (WGS) entry which is preliminary data.</text>
</comment>
<comment type="similarity">
    <text evidence="3">In the C-terminal section; belongs to the MoeA family.</text>
</comment>
<dbReference type="InterPro" id="IPR036135">
    <property type="entry name" value="MoeA_linker/N_sf"/>
</dbReference>
<comment type="similarity">
    <text evidence="2">In the N-terminal section; belongs to the MoaB/Mog family.</text>
</comment>
<dbReference type="PANTHER" id="PTHR10192">
    <property type="entry name" value="MOLYBDOPTERIN BIOSYNTHESIS PROTEIN"/>
    <property type="match status" value="1"/>
</dbReference>
<sequence length="684" mass="73621">MTSSKATEAAQPHPMIPVPEAIRRVLEETAKTILSSNASDSYDMISSQASASELLGRIVAEDLLMREPGYPPYRASIMDGYVIRSDEYKPKEDGTDQQWTHQVSGRVHAGPSTNPAAPDSSSLPSAVYVTTGARIPDSYDCVVPIELIDESADKANITISSKASVEPKKWIRNVGCDIEAGSVVIPAGSCIHPVSLGLLQQSGQTAIKVIRKTKVGVLSTGNELLVSTDSWSNQQENGGLIQTGQIPDVNKPILLSLLSSLGSNSCEPVDLGMERDDDIDSMTRTIERALQTCDFILTTGGISMGETDIVEDVLVGRLGGKLHFGRLNMKPGKPTTFVSIHPKENASPKPCLVFALPGNPVSATVCTHLLVRPALDMLTQYKGRNATQMVVGEMVQNAFVPPELVATLTHDIKLDMERPEYHRVVLNMELSSNGAAMVYTATSTGVQRSSRLMSLRDAQGLLVLPRGTESQPKALAGQQFTVLLLENHHSAVKFKDSKHLNHTGKPSRAPTKVAITQVSENRTKYPLIADDELSERVAKALSGSRSGSTFIASIENIDGSFSDVKKYFDDSHISNQADFWVVACSGSFPYSLQVSEMIRGKVGKVADALALQARRGAAAQDGTAALFDPVVGFIKADKSDGGCMLIALPLKGLDGGLENVRGLLKHAVNVARGKPHHHHHKHQH</sequence>
<dbReference type="Gene3D" id="2.40.340.10">
    <property type="entry name" value="MoeA, C-terminal, domain IV"/>
    <property type="match status" value="1"/>
</dbReference>
<keyword evidence="10" id="KW-1185">Reference proteome</keyword>
<dbReference type="OrthoDB" id="4349954at2759"/>
<dbReference type="EC" id="2.7.7.75" evidence="4"/>
<comment type="pathway">
    <text evidence="1 6">Cofactor biosynthesis; molybdopterin biosynthesis.</text>
</comment>
<accession>A0A9N8HPC6</accession>
<dbReference type="InterPro" id="IPR005111">
    <property type="entry name" value="MoeA_C_domain_IV"/>
</dbReference>
<comment type="function">
    <text evidence="6">Catalyzes two steps in the biosynthesis of the molybdenum cofactor. In the first step, molybdopterin is adenylated. Subsequently, molybdate is inserted into adenylated molybdopterin and AMP is released.</text>
</comment>
<dbReference type="InterPro" id="IPR036425">
    <property type="entry name" value="MoaB/Mog-like_dom_sf"/>
</dbReference>
<name>A0A9N8HPC6_9STRA</name>
<keyword evidence="6" id="KW-0460">Magnesium</keyword>
<dbReference type="GO" id="GO:0061599">
    <property type="term" value="F:molybdopterin molybdotransferase activity"/>
    <property type="evidence" value="ECO:0007669"/>
    <property type="project" value="UniProtKB-UniRule"/>
</dbReference>
<dbReference type="AlphaFoldDB" id="A0A9N8HPC6"/>
<keyword evidence="5 6" id="KW-0501">Molybdenum cofactor biosynthesis</keyword>
<evidence type="ECO:0000313" key="10">
    <source>
        <dbReference type="Proteomes" id="UP001153069"/>
    </source>
</evidence>
<dbReference type="InterPro" id="IPR036688">
    <property type="entry name" value="MoeA_C_domain_IV_sf"/>
</dbReference>
<reference evidence="9" key="1">
    <citation type="submission" date="2020-06" db="EMBL/GenBank/DDBJ databases">
        <authorList>
            <consortium name="Plant Systems Biology data submission"/>
        </authorList>
    </citation>
    <scope>NUCLEOTIDE SEQUENCE</scope>
    <source>
        <strain evidence="9">D6</strain>
    </source>
</reference>
<dbReference type="EMBL" id="CAICTM010000889">
    <property type="protein sequence ID" value="CAB9517918.1"/>
    <property type="molecule type" value="Genomic_DNA"/>
</dbReference>
<dbReference type="SUPFAM" id="SSF63867">
    <property type="entry name" value="MoeA C-terminal domain-like"/>
    <property type="match status" value="1"/>
</dbReference>
<keyword evidence="6" id="KW-0479">Metal-binding</keyword>
<organism evidence="9 10">
    <name type="scientific">Seminavis robusta</name>
    <dbReference type="NCBI Taxonomy" id="568900"/>
    <lineage>
        <taxon>Eukaryota</taxon>
        <taxon>Sar</taxon>
        <taxon>Stramenopiles</taxon>
        <taxon>Ochrophyta</taxon>
        <taxon>Bacillariophyta</taxon>
        <taxon>Bacillariophyceae</taxon>
        <taxon>Bacillariophycidae</taxon>
        <taxon>Naviculales</taxon>
        <taxon>Naviculaceae</taxon>
        <taxon>Seminavis</taxon>
    </lineage>
</organism>
<dbReference type="PANTHER" id="PTHR10192:SF5">
    <property type="entry name" value="GEPHYRIN"/>
    <property type="match status" value="1"/>
</dbReference>
<protein>
    <recommendedName>
        <fullName evidence="4">molybdopterin adenylyltransferase</fullName>
        <ecNumber evidence="4">2.7.7.75</ecNumber>
    </recommendedName>
</protein>
<evidence type="ECO:0000256" key="6">
    <source>
        <dbReference type="RuleBase" id="RU365090"/>
    </source>
</evidence>
<dbReference type="InterPro" id="IPR001453">
    <property type="entry name" value="MoaB/Mog_dom"/>
</dbReference>
<dbReference type="SUPFAM" id="SSF53218">
    <property type="entry name" value="Molybdenum cofactor biosynthesis proteins"/>
    <property type="match status" value="1"/>
</dbReference>
<evidence type="ECO:0000259" key="8">
    <source>
        <dbReference type="SMART" id="SM00852"/>
    </source>
</evidence>
<comment type="catalytic activity">
    <reaction evidence="6">
        <text>adenylyl-molybdopterin + molybdate = Mo-molybdopterin + AMP + H(+)</text>
        <dbReference type="Rhea" id="RHEA:35047"/>
        <dbReference type="ChEBI" id="CHEBI:15378"/>
        <dbReference type="ChEBI" id="CHEBI:36264"/>
        <dbReference type="ChEBI" id="CHEBI:62727"/>
        <dbReference type="ChEBI" id="CHEBI:71302"/>
        <dbReference type="ChEBI" id="CHEBI:456215"/>
    </reaction>
</comment>
<comment type="catalytic activity">
    <reaction evidence="6">
        <text>molybdopterin + ATP + H(+) = adenylyl-molybdopterin + diphosphate</text>
        <dbReference type="Rhea" id="RHEA:31331"/>
        <dbReference type="ChEBI" id="CHEBI:15378"/>
        <dbReference type="ChEBI" id="CHEBI:30616"/>
        <dbReference type="ChEBI" id="CHEBI:33019"/>
        <dbReference type="ChEBI" id="CHEBI:58698"/>
        <dbReference type="ChEBI" id="CHEBI:62727"/>
    </reaction>
</comment>
<evidence type="ECO:0000256" key="4">
    <source>
        <dbReference type="ARBA" id="ARBA00012509"/>
    </source>
</evidence>
<dbReference type="Gene3D" id="2.170.190.11">
    <property type="entry name" value="Molybdopterin biosynthesis moea protein, domain 3"/>
    <property type="match status" value="1"/>
</dbReference>
<evidence type="ECO:0000256" key="1">
    <source>
        <dbReference type="ARBA" id="ARBA00005046"/>
    </source>
</evidence>
<dbReference type="GO" id="GO:0005524">
    <property type="term" value="F:ATP binding"/>
    <property type="evidence" value="ECO:0007669"/>
    <property type="project" value="UniProtKB-UniRule"/>
</dbReference>
<dbReference type="Pfam" id="PF03453">
    <property type="entry name" value="MoeA_N"/>
    <property type="match status" value="1"/>
</dbReference>
<dbReference type="Pfam" id="PF03454">
    <property type="entry name" value="MoeA_C"/>
    <property type="match status" value="1"/>
</dbReference>
<keyword evidence="6" id="KW-0500">Molybdenum</keyword>
<dbReference type="SMART" id="SM00852">
    <property type="entry name" value="MoCF_biosynth"/>
    <property type="match status" value="1"/>
</dbReference>
<dbReference type="SUPFAM" id="SSF63882">
    <property type="entry name" value="MoeA N-terminal region -like"/>
    <property type="match status" value="1"/>
</dbReference>
<keyword evidence="6" id="KW-0808">Transferase</keyword>
<dbReference type="CDD" id="cd00887">
    <property type="entry name" value="MoeA"/>
    <property type="match status" value="1"/>
</dbReference>
<evidence type="ECO:0000256" key="3">
    <source>
        <dbReference type="ARBA" id="ARBA00008339"/>
    </source>
</evidence>
<comment type="cofactor">
    <cofactor evidence="6">
        <name>Mg(2+)</name>
        <dbReference type="ChEBI" id="CHEBI:18420"/>
    </cofactor>
</comment>
<evidence type="ECO:0000313" key="9">
    <source>
        <dbReference type="EMBL" id="CAB9517918.1"/>
    </source>
</evidence>
<dbReference type="GO" id="GO:0046872">
    <property type="term" value="F:metal ion binding"/>
    <property type="evidence" value="ECO:0007669"/>
    <property type="project" value="UniProtKB-UniRule"/>
</dbReference>
<dbReference type="Pfam" id="PF00994">
    <property type="entry name" value="MoCF_biosynth"/>
    <property type="match status" value="1"/>
</dbReference>
<comment type="similarity">
    <text evidence="6">Belongs to the MoeA family.</text>
</comment>
<dbReference type="GO" id="GO:0061598">
    <property type="term" value="F:molybdopterin adenylyltransferase activity"/>
    <property type="evidence" value="ECO:0007669"/>
    <property type="project" value="UniProtKB-UniRule"/>
</dbReference>